<dbReference type="EMBL" id="MDYL01000026">
    <property type="protein sequence ID" value="OQD70131.1"/>
    <property type="molecule type" value="Genomic_DNA"/>
</dbReference>
<sequence>MFKVTIYDVREGRPEFAAKLD</sequence>
<comment type="caution">
    <text evidence="1">The sequence shown here is derived from an EMBL/GenBank/DDBJ whole genome shotgun (WGS) entry which is preliminary data.</text>
</comment>
<dbReference type="Proteomes" id="UP000191522">
    <property type="component" value="Unassembled WGS sequence"/>
</dbReference>
<protein>
    <submittedName>
        <fullName evidence="1">Uncharacterized protein</fullName>
    </submittedName>
</protein>
<gene>
    <name evidence="1" type="ORF">PENDEC_c026G00603</name>
</gene>
<proteinExistence type="predicted"/>
<keyword evidence="2" id="KW-1185">Reference proteome</keyword>
<evidence type="ECO:0000313" key="1">
    <source>
        <dbReference type="EMBL" id="OQD70131.1"/>
    </source>
</evidence>
<dbReference type="AlphaFoldDB" id="A0A1V6NZL3"/>
<reference evidence="2" key="1">
    <citation type="journal article" date="2017" name="Nat. Microbiol.">
        <title>Global analysis of biosynthetic gene clusters reveals vast potential of secondary metabolite production in Penicillium species.</title>
        <authorList>
            <person name="Nielsen J.C."/>
            <person name="Grijseels S."/>
            <person name="Prigent S."/>
            <person name="Ji B."/>
            <person name="Dainat J."/>
            <person name="Nielsen K.F."/>
            <person name="Frisvad J.C."/>
            <person name="Workman M."/>
            <person name="Nielsen J."/>
        </authorList>
    </citation>
    <scope>NUCLEOTIDE SEQUENCE [LARGE SCALE GENOMIC DNA]</scope>
    <source>
        <strain evidence="2">IBT 11843</strain>
    </source>
</reference>
<name>A0A1V6NZL3_PENDC</name>
<organism evidence="1 2">
    <name type="scientific">Penicillium decumbens</name>
    <dbReference type="NCBI Taxonomy" id="69771"/>
    <lineage>
        <taxon>Eukaryota</taxon>
        <taxon>Fungi</taxon>
        <taxon>Dikarya</taxon>
        <taxon>Ascomycota</taxon>
        <taxon>Pezizomycotina</taxon>
        <taxon>Eurotiomycetes</taxon>
        <taxon>Eurotiomycetidae</taxon>
        <taxon>Eurotiales</taxon>
        <taxon>Aspergillaceae</taxon>
        <taxon>Penicillium</taxon>
    </lineage>
</organism>
<evidence type="ECO:0000313" key="2">
    <source>
        <dbReference type="Proteomes" id="UP000191522"/>
    </source>
</evidence>
<accession>A0A1V6NZL3</accession>